<dbReference type="OrthoDB" id="202415at2759"/>
<dbReference type="InterPro" id="IPR051091">
    <property type="entry name" value="O-Glucosyltr/Glycosyltrsf_90"/>
</dbReference>
<dbReference type="PANTHER" id="PTHR12203:SF35">
    <property type="entry name" value="PROTEIN O-GLUCOSYLTRANSFERASE 1"/>
    <property type="match status" value="1"/>
</dbReference>
<organism evidence="5 6">
    <name type="scientific">Chlamydomonas reinhardtii</name>
    <name type="common">Chlamydomonas smithii</name>
    <dbReference type="NCBI Taxonomy" id="3055"/>
    <lineage>
        <taxon>Eukaryota</taxon>
        <taxon>Viridiplantae</taxon>
        <taxon>Chlorophyta</taxon>
        <taxon>core chlorophytes</taxon>
        <taxon>Chlorophyceae</taxon>
        <taxon>CS clade</taxon>
        <taxon>Chlamydomonadales</taxon>
        <taxon>Chlamydomonadaceae</taxon>
        <taxon>Chlamydomonas</taxon>
    </lineage>
</organism>
<feature type="region of interest" description="Disordered" evidence="3">
    <location>
        <begin position="1"/>
        <end position="25"/>
    </location>
</feature>
<dbReference type="AlphaFoldDB" id="A0A2K3D491"/>
<dbReference type="InParanoid" id="A0A2K3D491"/>
<dbReference type="Proteomes" id="UP000006906">
    <property type="component" value="Chromosome 12"/>
</dbReference>
<evidence type="ECO:0000313" key="5">
    <source>
        <dbReference type="EMBL" id="PNW75331.1"/>
    </source>
</evidence>
<keyword evidence="2" id="KW-0808">Transferase</keyword>
<dbReference type="InterPro" id="IPR006598">
    <property type="entry name" value="CAP10"/>
</dbReference>
<evidence type="ECO:0000256" key="3">
    <source>
        <dbReference type="SAM" id="MobiDB-lite"/>
    </source>
</evidence>
<dbReference type="EMBL" id="CM008973">
    <property type="protein sequence ID" value="PNW75331.1"/>
    <property type="molecule type" value="Genomic_DNA"/>
</dbReference>
<sequence>MDSRSGGLGRARSTQPSHHRSGWRQQQLCSDLYTEARPTLPRVSRTARAAVGRSPVHHLAPLLVLAALSLMATLSPAESRDAAPDGGGRRSYAAAANYTTLNCKRFHPTYAQIDTDLHVHRQLGTHLNATRFIDSHLSKRMSGLTVGFFGGRAYLLTPTDFPAMSHHAKLQAAYIRQLLHLQDTFGAHLPDVVFVVTTGDTPKHCSTHVLNASTPRPYNFKGTGCSHSAGFVPGPYPVTGIGKSDWWPDLLLVPNFHFHSRLYDTRTLGLVQEYGRVPWAQRKAVLFGRFSRYHMNRAAVDPSTYKAGVGGRQICYNGNKTCPTRAEFIQQIADKNPTRIDVSTRAKQPMETHAKYKYLVNLEGQGISSRMEQLLPLGSAVFKQASGYYAYYYRTLLKHRVNIIEFWRKVPEEVLEELDWAAVHDGEVEAIAAAGVSLAQTYLVGAGRTCYWYRLLHGLSGALAYTPQLSQWPQARLLREVLERDMPSTPEGREAYAVPWAP</sequence>
<name>A0A2K3D491_CHLRE</name>
<dbReference type="KEGG" id="cre:CHLRE_12g522750v5"/>
<reference evidence="5 6" key="1">
    <citation type="journal article" date="2007" name="Science">
        <title>The Chlamydomonas genome reveals the evolution of key animal and plant functions.</title>
        <authorList>
            <person name="Merchant S.S."/>
            <person name="Prochnik S.E."/>
            <person name="Vallon O."/>
            <person name="Harris E.H."/>
            <person name="Karpowicz S.J."/>
            <person name="Witman G.B."/>
            <person name="Terry A."/>
            <person name="Salamov A."/>
            <person name="Fritz-Laylin L.K."/>
            <person name="Marechal-Drouard L."/>
            <person name="Marshall W.F."/>
            <person name="Qu L.H."/>
            <person name="Nelson D.R."/>
            <person name="Sanderfoot A.A."/>
            <person name="Spalding M.H."/>
            <person name="Kapitonov V.V."/>
            <person name="Ren Q."/>
            <person name="Ferris P."/>
            <person name="Lindquist E."/>
            <person name="Shapiro H."/>
            <person name="Lucas S.M."/>
            <person name="Grimwood J."/>
            <person name="Schmutz J."/>
            <person name="Cardol P."/>
            <person name="Cerutti H."/>
            <person name="Chanfreau G."/>
            <person name="Chen C.L."/>
            <person name="Cognat V."/>
            <person name="Croft M.T."/>
            <person name="Dent R."/>
            <person name="Dutcher S."/>
            <person name="Fernandez E."/>
            <person name="Fukuzawa H."/>
            <person name="Gonzalez-Ballester D."/>
            <person name="Gonzalez-Halphen D."/>
            <person name="Hallmann A."/>
            <person name="Hanikenne M."/>
            <person name="Hippler M."/>
            <person name="Inwood W."/>
            <person name="Jabbari K."/>
            <person name="Kalanon M."/>
            <person name="Kuras R."/>
            <person name="Lefebvre P.A."/>
            <person name="Lemaire S.D."/>
            <person name="Lobanov A.V."/>
            <person name="Lohr M."/>
            <person name="Manuell A."/>
            <person name="Meier I."/>
            <person name="Mets L."/>
            <person name="Mittag M."/>
            <person name="Mittelmeier T."/>
            <person name="Moroney J.V."/>
            <person name="Moseley J."/>
            <person name="Napoli C."/>
            <person name="Nedelcu A.M."/>
            <person name="Niyogi K."/>
            <person name="Novoselov S.V."/>
            <person name="Paulsen I.T."/>
            <person name="Pazour G."/>
            <person name="Purton S."/>
            <person name="Ral J.P."/>
            <person name="Riano-Pachon D.M."/>
            <person name="Riekhof W."/>
            <person name="Rymarquis L."/>
            <person name="Schroda M."/>
            <person name="Stern D."/>
            <person name="Umen J."/>
            <person name="Willows R."/>
            <person name="Wilson N."/>
            <person name="Zimmer S.L."/>
            <person name="Allmer J."/>
            <person name="Balk J."/>
            <person name="Bisova K."/>
            <person name="Chen C.J."/>
            <person name="Elias M."/>
            <person name="Gendler K."/>
            <person name="Hauser C."/>
            <person name="Lamb M.R."/>
            <person name="Ledford H."/>
            <person name="Long J.C."/>
            <person name="Minagawa J."/>
            <person name="Page M.D."/>
            <person name="Pan J."/>
            <person name="Pootakham W."/>
            <person name="Roje S."/>
            <person name="Rose A."/>
            <person name="Stahlberg E."/>
            <person name="Terauchi A.M."/>
            <person name="Yang P."/>
            <person name="Ball S."/>
            <person name="Bowler C."/>
            <person name="Dieckmann C.L."/>
            <person name="Gladyshev V.N."/>
            <person name="Green P."/>
            <person name="Jorgensen R."/>
            <person name="Mayfield S."/>
            <person name="Mueller-Roeber B."/>
            <person name="Rajamani S."/>
            <person name="Sayre R.T."/>
            <person name="Brokstein P."/>
            <person name="Dubchak I."/>
            <person name="Goodstein D."/>
            <person name="Hornick L."/>
            <person name="Huang Y.W."/>
            <person name="Jhaveri J."/>
            <person name="Luo Y."/>
            <person name="Martinez D."/>
            <person name="Ngau W.C."/>
            <person name="Otillar B."/>
            <person name="Poliakov A."/>
            <person name="Porter A."/>
            <person name="Szajkowski L."/>
            <person name="Werner G."/>
            <person name="Zhou K."/>
            <person name="Grigoriev I.V."/>
            <person name="Rokhsar D.S."/>
            <person name="Grossman A.R."/>
        </authorList>
    </citation>
    <scope>NUCLEOTIDE SEQUENCE [LARGE SCALE GENOMIC DNA]</scope>
    <source>
        <strain evidence="6">CC-503</strain>
    </source>
</reference>
<keyword evidence="6" id="KW-1185">Reference proteome</keyword>
<gene>
    <name evidence="5" type="ORF">CHLRE_12g522750v5</name>
</gene>
<protein>
    <recommendedName>
        <fullName evidence="4">Glycosyl transferase CAP10 domain-containing protein</fullName>
    </recommendedName>
</protein>
<dbReference type="PaxDb" id="3055-EDP00726"/>
<evidence type="ECO:0000259" key="4">
    <source>
        <dbReference type="SMART" id="SM00672"/>
    </source>
</evidence>
<feature type="domain" description="Glycosyl transferase CAP10" evidence="4">
    <location>
        <begin position="188"/>
        <end position="466"/>
    </location>
</feature>
<dbReference type="RefSeq" id="XP_042918496.1">
    <property type="nucleotide sequence ID" value="XM_043068401.1"/>
</dbReference>
<dbReference type="SMART" id="SM00672">
    <property type="entry name" value="CAP10"/>
    <property type="match status" value="1"/>
</dbReference>
<evidence type="ECO:0000256" key="1">
    <source>
        <dbReference type="ARBA" id="ARBA00010118"/>
    </source>
</evidence>
<evidence type="ECO:0000256" key="2">
    <source>
        <dbReference type="ARBA" id="ARBA00022679"/>
    </source>
</evidence>
<dbReference type="ExpressionAtlas" id="A0A2K3D491">
    <property type="expression patterns" value="baseline and differential"/>
</dbReference>
<accession>A0A2K3D491</accession>
<proteinExistence type="inferred from homology"/>
<dbReference type="GO" id="GO:0016740">
    <property type="term" value="F:transferase activity"/>
    <property type="evidence" value="ECO:0007669"/>
    <property type="project" value="UniProtKB-KW"/>
</dbReference>
<dbReference type="GeneID" id="5722549"/>
<comment type="similarity">
    <text evidence="1">Belongs to the glycosyltransferase 90 family.</text>
</comment>
<dbReference type="PANTHER" id="PTHR12203">
    <property type="entry name" value="KDEL LYS-ASP-GLU-LEU CONTAINING - RELATED"/>
    <property type="match status" value="1"/>
</dbReference>
<evidence type="ECO:0000313" key="6">
    <source>
        <dbReference type="Proteomes" id="UP000006906"/>
    </source>
</evidence>
<dbReference type="Gramene" id="PNW75331">
    <property type="protein sequence ID" value="PNW75331"/>
    <property type="gene ID" value="CHLRE_12g522750v5"/>
</dbReference>
<dbReference type="Pfam" id="PF05686">
    <property type="entry name" value="Glyco_transf_90"/>
    <property type="match status" value="1"/>
</dbReference>